<protein>
    <submittedName>
        <fullName evidence="2">Uncharacterized protein</fullName>
    </submittedName>
</protein>
<evidence type="ECO:0000256" key="1">
    <source>
        <dbReference type="SAM" id="MobiDB-lite"/>
    </source>
</evidence>
<keyword evidence="3" id="KW-1185">Reference proteome</keyword>
<name>U1GP36_ENDPU</name>
<dbReference type="EMBL" id="KE720909">
    <property type="protein sequence ID" value="ERF74063.1"/>
    <property type="molecule type" value="Genomic_DNA"/>
</dbReference>
<accession>U1GP36</accession>
<proteinExistence type="predicted"/>
<dbReference type="Proteomes" id="UP000019373">
    <property type="component" value="Unassembled WGS sequence"/>
</dbReference>
<organism evidence="2 3">
    <name type="scientific">Endocarpon pusillum (strain Z07020 / HMAS-L-300199)</name>
    <name type="common">Lichen-forming fungus</name>
    <dbReference type="NCBI Taxonomy" id="1263415"/>
    <lineage>
        <taxon>Eukaryota</taxon>
        <taxon>Fungi</taxon>
        <taxon>Dikarya</taxon>
        <taxon>Ascomycota</taxon>
        <taxon>Pezizomycotina</taxon>
        <taxon>Eurotiomycetes</taxon>
        <taxon>Chaetothyriomycetidae</taxon>
        <taxon>Verrucariales</taxon>
        <taxon>Verrucariaceae</taxon>
        <taxon>Endocarpon</taxon>
    </lineage>
</organism>
<dbReference type="GeneID" id="19238915"/>
<reference evidence="3" key="1">
    <citation type="journal article" date="2014" name="BMC Genomics">
        <title>Genome characteristics reveal the impact of lichenization on lichen-forming fungus Endocarpon pusillum Hedwig (Verrucariales, Ascomycota).</title>
        <authorList>
            <person name="Wang Y.-Y."/>
            <person name="Liu B."/>
            <person name="Zhang X.-Y."/>
            <person name="Zhou Q.-M."/>
            <person name="Zhang T."/>
            <person name="Li H."/>
            <person name="Yu Y.-F."/>
            <person name="Zhang X.-L."/>
            <person name="Hao X.-Y."/>
            <person name="Wang M."/>
            <person name="Wang L."/>
            <person name="Wei J.-C."/>
        </authorList>
    </citation>
    <scope>NUCLEOTIDE SEQUENCE [LARGE SCALE GENOMIC DNA]</scope>
    <source>
        <strain evidence="3">Z07020 / HMAS-L-300199</strain>
    </source>
</reference>
<dbReference type="HOGENOM" id="CLU_597203_0_0_1"/>
<feature type="region of interest" description="Disordered" evidence="1">
    <location>
        <begin position="387"/>
        <end position="458"/>
    </location>
</feature>
<evidence type="ECO:0000313" key="2">
    <source>
        <dbReference type="EMBL" id="ERF74063.1"/>
    </source>
</evidence>
<dbReference type="RefSeq" id="XP_007800375.1">
    <property type="nucleotide sequence ID" value="XM_007802184.1"/>
</dbReference>
<gene>
    <name evidence="2" type="ORF">EPUS_03878</name>
</gene>
<feature type="compositionally biased region" description="Polar residues" evidence="1">
    <location>
        <begin position="449"/>
        <end position="458"/>
    </location>
</feature>
<evidence type="ECO:0000313" key="3">
    <source>
        <dbReference type="Proteomes" id="UP000019373"/>
    </source>
</evidence>
<sequence>MANLIRLDLASKDIVFPGANPNVIIRYIHGPRGQIEIIDSSGWGIGDLKRFAPKVELKLQGISGIRSYELTVAQLSASPSLFATALEGSDNPFQAISTVDLQGLGVTGNTDLEIYALETAVHYMETGRLNTAYYKREFSAPTKSASGHNNFDFQIRCILTAQKLEASRLVEVLILEMSREWLRFPFRTKHFVLATRVNGALDEFLIDWIIQIEYEKDGKVDKAKQYSLVQGYEEASKVLDATEAEIQNDARKAGLVNAKEVTEVVEANNKDTKDGSEDATTVVAEASITDMEGVSNGRTVFQPSASNAATPLPDNAEVVNGLDTTAATETTNEDIVEGFHEQQCHRHSKPCCYYGDYYIMQRNCTETATAPPKCILRRSTRKREARAVFNEDPAVPKRLSKVAKTDDQGTTPRPSTEEIITGGNGPAPAPKTSALEVSAPKAPTRKINTKLTKGTNTK</sequence>
<dbReference type="AlphaFoldDB" id="U1GP36"/>